<feature type="compositionally biased region" description="Basic and acidic residues" evidence="1">
    <location>
        <begin position="198"/>
        <end position="219"/>
    </location>
</feature>
<feature type="compositionally biased region" description="Low complexity" evidence="1">
    <location>
        <begin position="591"/>
        <end position="600"/>
    </location>
</feature>
<evidence type="ECO:0000313" key="2">
    <source>
        <dbReference type="EMBL" id="KAF7189646.1"/>
    </source>
</evidence>
<feature type="region of interest" description="Disordered" evidence="1">
    <location>
        <begin position="582"/>
        <end position="601"/>
    </location>
</feature>
<feature type="compositionally biased region" description="Low complexity" evidence="1">
    <location>
        <begin position="109"/>
        <end position="120"/>
    </location>
</feature>
<feature type="compositionally biased region" description="Polar residues" evidence="1">
    <location>
        <begin position="294"/>
        <end position="319"/>
    </location>
</feature>
<feature type="compositionally biased region" description="Polar residues" evidence="1">
    <location>
        <begin position="95"/>
        <end position="106"/>
    </location>
</feature>
<feature type="compositionally biased region" description="Basic and acidic residues" evidence="1">
    <location>
        <begin position="737"/>
        <end position="747"/>
    </location>
</feature>
<organism evidence="2 3">
    <name type="scientific">Pseudocercospora fuligena</name>
    <dbReference type="NCBI Taxonomy" id="685502"/>
    <lineage>
        <taxon>Eukaryota</taxon>
        <taxon>Fungi</taxon>
        <taxon>Dikarya</taxon>
        <taxon>Ascomycota</taxon>
        <taxon>Pezizomycotina</taxon>
        <taxon>Dothideomycetes</taxon>
        <taxon>Dothideomycetidae</taxon>
        <taxon>Mycosphaerellales</taxon>
        <taxon>Mycosphaerellaceae</taxon>
        <taxon>Pseudocercospora</taxon>
    </lineage>
</organism>
<gene>
    <name evidence="2" type="ORF">HII31_08966</name>
</gene>
<reference evidence="2" key="1">
    <citation type="submission" date="2020-04" db="EMBL/GenBank/DDBJ databases">
        <title>Draft genome resource of the tomato pathogen Pseudocercospora fuligena.</title>
        <authorList>
            <person name="Zaccaron A."/>
        </authorList>
    </citation>
    <scope>NUCLEOTIDE SEQUENCE</scope>
    <source>
        <strain evidence="2">PF001</strain>
    </source>
</reference>
<accession>A0A8H6RBP6</accession>
<dbReference type="Proteomes" id="UP000660729">
    <property type="component" value="Unassembled WGS sequence"/>
</dbReference>
<feature type="region of interest" description="Disordered" evidence="1">
    <location>
        <begin position="1"/>
        <end position="229"/>
    </location>
</feature>
<feature type="compositionally biased region" description="Polar residues" evidence="1">
    <location>
        <begin position="457"/>
        <end position="469"/>
    </location>
</feature>
<dbReference type="AlphaFoldDB" id="A0A8H6RBP6"/>
<feature type="compositionally biased region" description="Polar residues" evidence="1">
    <location>
        <begin position="795"/>
        <end position="817"/>
    </location>
</feature>
<keyword evidence="3" id="KW-1185">Reference proteome</keyword>
<feature type="region of interest" description="Disordered" evidence="1">
    <location>
        <begin position="546"/>
        <end position="572"/>
    </location>
</feature>
<comment type="caution">
    <text evidence="2">The sequence shown here is derived from an EMBL/GenBank/DDBJ whole genome shotgun (WGS) entry which is preliminary data.</text>
</comment>
<feature type="region of interest" description="Disordered" evidence="1">
    <location>
        <begin position="291"/>
        <end position="353"/>
    </location>
</feature>
<feature type="region of interest" description="Disordered" evidence="1">
    <location>
        <begin position="368"/>
        <end position="469"/>
    </location>
</feature>
<feature type="region of interest" description="Disordered" evidence="1">
    <location>
        <begin position="690"/>
        <end position="775"/>
    </location>
</feature>
<name>A0A8H6RBP6_9PEZI</name>
<evidence type="ECO:0000256" key="1">
    <source>
        <dbReference type="SAM" id="MobiDB-lite"/>
    </source>
</evidence>
<feature type="compositionally biased region" description="Polar residues" evidence="1">
    <location>
        <begin position="755"/>
        <end position="765"/>
    </location>
</feature>
<dbReference type="EMBL" id="JABCIY010000180">
    <property type="protein sequence ID" value="KAF7189646.1"/>
    <property type="molecule type" value="Genomic_DNA"/>
</dbReference>
<proteinExistence type="predicted"/>
<sequence length="967" mass="106151">MPATQLHALHTAWSEDKPLPSLPSPTLTNPDAILPNTGLPSVSSPPRFSRRPPSPGYLRETPSPNSSNAGGMAATMAKKDKLGLMSRKMMLLRTKTGSSGSINGSGRMTPRGTPSPSPGSFDFVPSSPILQDVGNLAPELAEPDLLQPPESERRRASGSSSSDLSGMAGFLEKYSKRDGSSDEEALLYDSSENATPLKSEEARDSIDDEADAQRRRQEQEEYNSAILSKRAEQILANAKKRLNVMEGNLRGAREMVAPLTAANLKRATSLGSHSAVYGNGRILRYTYDYDDEQTQSSPRRLHTQQSSPSMANDFQNHSRGYSEARLPNRPYTALDHHPQYVMPHNVRAPPKTHEQVYERNLRVSKSYDSLGASSGVGYGVGRDRPLHNRQSPDQNHLEPLTEDDEMRSNRNSGPLENNGLGIYRPSSRTSDLRDQMSSLKGKISSLKEKAREDSLRRQSQTNLRVSPFNNALQTAPEFFYTTSNGYGEPPVDTNAGLGWTPEASPVTASQEMWKNGMPITGSRSAFAEQTAPQKQELHQARIVDVRTPKTPDSKFQIRQSTQAQLPVHRRTASGRVVIDSAKNRYSHHQHNNSQSSQSSQRTIEMPTAFLKQDTLEVPSPDLSSDQYDSSPLSSGATSPQIDTDYEPSEDATSVYTDAPDEQPVTGVAHEDREDAFDYEHFFLHSAMGSYSGRRGSESSEATASSTATARGPALVGDEDDDAFNQFSAHYPPPTPETPEKLREIERNMHRRSTSDESITTTNTYATAEEDPVSPIDEREAYRQSYLSRSHVVSPISRQHSRQGSYATQSTASTTRPVTSHKKTNSRPSTSLRRPSLPRTDSSSDRADSGVGISGRSANANDIRRISPRSAAQKHAGKLSNGSALSSPTPPRSPRNTATKIDPVTVAVQALLDPQGHPLGLRNKAVLFGVVESLRKVVRQLQEEEESTFAARMLRNQLDEAKRTLDGL</sequence>
<feature type="compositionally biased region" description="Low complexity" evidence="1">
    <location>
        <begin position="825"/>
        <end position="839"/>
    </location>
</feature>
<evidence type="ECO:0000313" key="3">
    <source>
        <dbReference type="Proteomes" id="UP000660729"/>
    </source>
</evidence>
<dbReference type="OrthoDB" id="3438840at2759"/>
<feature type="compositionally biased region" description="Basic and acidic residues" evidence="1">
    <location>
        <begin position="445"/>
        <end position="456"/>
    </location>
</feature>
<feature type="compositionally biased region" description="Low complexity" evidence="1">
    <location>
        <begin position="618"/>
        <end position="634"/>
    </location>
</feature>
<feature type="region of interest" description="Disordered" evidence="1">
    <location>
        <begin position="790"/>
        <end position="900"/>
    </location>
</feature>
<feature type="region of interest" description="Disordered" evidence="1">
    <location>
        <begin position="617"/>
        <end position="663"/>
    </location>
</feature>
<feature type="compositionally biased region" description="Low complexity" evidence="1">
    <location>
        <begin position="690"/>
        <end position="709"/>
    </location>
</feature>
<protein>
    <submittedName>
        <fullName evidence="2">Uncharacterized protein</fullName>
    </submittedName>
</protein>